<dbReference type="Gene3D" id="3.60.10.10">
    <property type="entry name" value="Endonuclease/exonuclease/phosphatase"/>
    <property type="match status" value="1"/>
</dbReference>
<dbReference type="PANTHER" id="PTHR23227:SF67">
    <property type="entry name" value="CRANIOFACIAL DEVELOPMENT PROTEIN 2-LIKE"/>
    <property type="match status" value="1"/>
</dbReference>
<name>A0AAJ6ZL02_PAPXU</name>
<dbReference type="GeneID" id="106123077"/>
<organism evidence="2">
    <name type="scientific">Papilio xuthus</name>
    <name type="common">Asian swallowtail butterfly</name>
    <dbReference type="NCBI Taxonomy" id="66420"/>
    <lineage>
        <taxon>Eukaryota</taxon>
        <taxon>Metazoa</taxon>
        <taxon>Ecdysozoa</taxon>
        <taxon>Arthropoda</taxon>
        <taxon>Hexapoda</taxon>
        <taxon>Insecta</taxon>
        <taxon>Pterygota</taxon>
        <taxon>Neoptera</taxon>
        <taxon>Endopterygota</taxon>
        <taxon>Lepidoptera</taxon>
        <taxon>Glossata</taxon>
        <taxon>Ditrysia</taxon>
        <taxon>Papilionoidea</taxon>
        <taxon>Papilionidae</taxon>
        <taxon>Papilioninae</taxon>
        <taxon>Papilio</taxon>
    </lineage>
</organism>
<dbReference type="PANTHER" id="PTHR23227">
    <property type="entry name" value="BUCENTAUR RELATED"/>
    <property type="match status" value="1"/>
</dbReference>
<dbReference type="InterPro" id="IPR005135">
    <property type="entry name" value="Endo/exonuclease/phosphatase"/>
</dbReference>
<accession>A0AAJ6ZL02</accession>
<dbReference type="InterPro" id="IPR036691">
    <property type="entry name" value="Endo/exonu/phosph_ase_sf"/>
</dbReference>
<proteinExistence type="predicted"/>
<feature type="domain" description="Endonuclease/exonuclease/phosphatase" evidence="1">
    <location>
        <begin position="8"/>
        <end position="216"/>
    </location>
</feature>
<sequence length="364" mass="42042">METYGIGIAALQEVRWPRQGECNIDNRATLFYSGSDSGHHVNGTGFLIRNSLLGNVLRFVAVSDRICLLRLKSRFSHITIINAYAPTEISSEAAKDSFYEDLEALYDQANRYDVKILIGDFNAQIGREEAFVPTIGRHSKHNTSNDNGLRLITFATSKSLVIKSTMFPHKEIYKGTWKSPDGMTVNQIDHVLIDDRHKSIIQDVRSYRGADCDSDHYLQVVKIKPKINTKKRAKVDKEDLLDVEKLKDPAIGTQFQIETSNKFSELKVDETDIEDLWKNVKDTAKQVGLQTIGRRKRKKKKWWTEDCEKIVEDRRRLRILAEQDPRQNQLYNDFRRQAKRVIRQAKRIHLAKKDKRDGNPDKSQ</sequence>
<reference evidence="2" key="1">
    <citation type="submission" date="2025-08" db="UniProtKB">
        <authorList>
            <consortium name="RefSeq"/>
        </authorList>
    </citation>
    <scope>IDENTIFICATION</scope>
</reference>
<dbReference type="InterPro" id="IPR027124">
    <property type="entry name" value="Swc5/CFDP1/2"/>
</dbReference>
<protein>
    <submittedName>
        <fullName evidence="2">Craniofacial development protein 2-like</fullName>
    </submittedName>
</protein>
<dbReference type="SUPFAM" id="SSF56219">
    <property type="entry name" value="DNase I-like"/>
    <property type="match status" value="1"/>
</dbReference>
<dbReference type="AlphaFoldDB" id="A0AAJ6ZL02"/>
<gene>
    <name evidence="2" type="primary">LOC106123077</name>
</gene>
<dbReference type="RefSeq" id="XP_013174666.1">
    <property type="nucleotide sequence ID" value="XM_013319212.1"/>
</dbReference>
<evidence type="ECO:0000259" key="1">
    <source>
        <dbReference type="Pfam" id="PF03372"/>
    </source>
</evidence>
<evidence type="ECO:0000313" key="2">
    <source>
        <dbReference type="RefSeq" id="XP_013174666.1"/>
    </source>
</evidence>
<dbReference type="CDD" id="cd09076">
    <property type="entry name" value="L1-EN"/>
    <property type="match status" value="1"/>
</dbReference>
<dbReference type="GO" id="GO:0003824">
    <property type="term" value="F:catalytic activity"/>
    <property type="evidence" value="ECO:0007669"/>
    <property type="project" value="InterPro"/>
</dbReference>
<dbReference type="Proteomes" id="UP000694872">
    <property type="component" value="Unplaced"/>
</dbReference>
<dbReference type="Pfam" id="PF03372">
    <property type="entry name" value="Exo_endo_phos"/>
    <property type="match status" value="1"/>
</dbReference>
<dbReference type="KEGG" id="pxu:106123077"/>